<reference evidence="7" key="2">
    <citation type="submission" date="2011-02" db="EMBL/GenBank/DDBJ databases">
        <title>The complete genome of Desulfurobacterium thermolithotrophum DSM 11699.</title>
        <authorList>
            <consortium name="US DOE Joint Genome Institute (JGI-PGF)"/>
            <person name="Lucas S."/>
            <person name="Copeland A."/>
            <person name="Lapidus A."/>
            <person name="Bruce D."/>
            <person name="Goodwin L."/>
            <person name="Pitluck S."/>
            <person name="Kyrpides N."/>
            <person name="Mavromatis K."/>
            <person name="Pagani I."/>
            <person name="Ivanova N."/>
            <person name="Mikhailova N."/>
            <person name="Daligault H."/>
            <person name="Detter J.C."/>
            <person name="Tapia R."/>
            <person name="Han C."/>
            <person name="Land M."/>
            <person name="Hauser L."/>
            <person name="Markowitz V."/>
            <person name="Cheng J.-F."/>
            <person name="Hugenholtz P."/>
            <person name="Woyke T."/>
            <person name="Wu D."/>
            <person name="Spring S."/>
            <person name="Brambilla E."/>
            <person name="Klenk H.-P."/>
            <person name="Eisen J.A."/>
        </authorList>
    </citation>
    <scope>NUCLEOTIDE SEQUENCE [LARGE SCALE GENOMIC DNA]</scope>
    <source>
        <strain evidence="7">DSM 11699 / BSA</strain>
    </source>
</reference>
<keyword evidence="3" id="KW-0574">Periplasm</keyword>
<evidence type="ECO:0000256" key="3">
    <source>
        <dbReference type="ARBA" id="ARBA00022764"/>
    </source>
</evidence>
<dbReference type="SUPFAM" id="SSF51269">
    <property type="entry name" value="AFP III-like domain"/>
    <property type="match status" value="1"/>
</dbReference>
<keyword evidence="6" id="KW-0282">Flagellum</keyword>
<name>F0S0Q2_DESTD</name>
<dbReference type="STRING" id="868864.Dester_1219"/>
<keyword evidence="6" id="KW-0966">Cell projection</keyword>
<dbReference type="Proteomes" id="UP000007102">
    <property type="component" value="Chromosome"/>
</dbReference>
<dbReference type="PANTHER" id="PTHR36307:SF1">
    <property type="entry name" value="FLAGELLA BASAL BODY P-RING FORMATION PROTEIN FLGA"/>
    <property type="match status" value="1"/>
</dbReference>
<dbReference type="Gene3D" id="2.30.30.760">
    <property type="match status" value="1"/>
</dbReference>
<keyword evidence="4" id="KW-1133">Transmembrane helix</keyword>
<dbReference type="NCBIfam" id="TIGR03170">
    <property type="entry name" value="flgA_cterm"/>
    <property type="match status" value="1"/>
</dbReference>
<dbReference type="HOGENOM" id="CLU_077399_0_0_0"/>
<protein>
    <submittedName>
        <fullName evidence="6">Flagella basal body P-ring formation protein FlgA</fullName>
    </submittedName>
</protein>
<dbReference type="CDD" id="cd11614">
    <property type="entry name" value="SAF_CpaB_FlgA_like"/>
    <property type="match status" value="1"/>
</dbReference>
<evidence type="ECO:0000313" key="7">
    <source>
        <dbReference type="Proteomes" id="UP000007102"/>
    </source>
</evidence>
<dbReference type="InterPro" id="IPR039246">
    <property type="entry name" value="Flagellar_FlgA"/>
</dbReference>
<sequence length="321" mass="36594">MRCLELLEHLSLKYLIILLFFPFSVTFAAEVIIKRQAELDKDKITVADIAEIHGSSIEKEVISDITISSSPSPCKEKRITKEQIAKKIAEFLRNNDVSFKEIKVSGFPFCKVKRICLIIKGENIKSRIRSFFRENYPDVEILSIFVPKVVIPFREYKDSIEIENIGNHYARVVYSIFSKGNLVKKIWITVKIDRKREATIAVKDIPKGKLITYSDVKIEKVPSKKARKSAISLNEVIGKIAKRDIKKGEVIKITDLSPNYVVWRNKPVKIIYDIHNIHIELLGIALENGAIGDIIRIKNISTGKVLICKVIGNGIVKFVYK</sequence>
<evidence type="ECO:0000256" key="2">
    <source>
        <dbReference type="ARBA" id="ARBA00022729"/>
    </source>
</evidence>
<keyword evidence="4" id="KW-0812">Transmembrane</keyword>
<dbReference type="PANTHER" id="PTHR36307">
    <property type="entry name" value="FLAGELLA BASAL BODY P-RING FORMATION PROTEIN FLGA"/>
    <property type="match status" value="1"/>
</dbReference>
<dbReference type="eggNOG" id="COG1261">
    <property type="taxonomic scope" value="Bacteria"/>
</dbReference>
<comment type="subcellular location">
    <subcellularLocation>
        <location evidence="1">Periplasm</location>
    </subcellularLocation>
</comment>
<dbReference type="Pfam" id="PF13144">
    <property type="entry name" value="ChapFlgA"/>
    <property type="match status" value="1"/>
</dbReference>
<dbReference type="GO" id="GO:0042597">
    <property type="term" value="C:periplasmic space"/>
    <property type="evidence" value="ECO:0007669"/>
    <property type="project" value="UniProtKB-SubCell"/>
</dbReference>
<evidence type="ECO:0000256" key="4">
    <source>
        <dbReference type="SAM" id="Phobius"/>
    </source>
</evidence>
<evidence type="ECO:0000259" key="5">
    <source>
        <dbReference type="SMART" id="SM00858"/>
    </source>
</evidence>
<reference evidence="6 7" key="1">
    <citation type="journal article" date="2011" name="Stand. Genomic Sci.">
        <title>Complete genome sequence of the thermophilic sulfur-reducer Desulfurobacterium thermolithotrophum type strain (BSA(T)) from a deep-sea hydrothermal vent.</title>
        <authorList>
            <person name="Goker M."/>
            <person name="Daligault H."/>
            <person name="Mwirichia R."/>
            <person name="Lapidus A."/>
            <person name="Lucas S."/>
            <person name="Deshpande S."/>
            <person name="Pagani I."/>
            <person name="Tapia R."/>
            <person name="Cheng J.F."/>
            <person name="Goodwin L."/>
            <person name="Pitluck S."/>
            <person name="Liolios K."/>
            <person name="Ivanova N."/>
            <person name="Mavromatis K."/>
            <person name="Mikhailova N."/>
            <person name="Pati A."/>
            <person name="Chen A."/>
            <person name="Palaniappan K."/>
            <person name="Han C."/>
            <person name="Land M."/>
            <person name="Hauser L."/>
            <person name="Pan C."/>
            <person name="Brambilla E.M."/>
            <person name="Rohde M."/>
            <person name="Spring S."/>
            <person name="Sikorski J."/>
            <person name="Wirth R."/>
            <person name="Detter J.C."/>
            <person name="Woyke T."/>
            <person name="Bristow J."/>
            <person name="Eisen J.A."/>
            <person name="Markowitz V."/>
            <person name="Hugenholtz P."/>
            <person name="Kyrpides N.C."/>
            <person name="Klenk H.P."/>
        </authorList>
    </citation>
    <scope>NUCLEOTIDE SEQUENCE [LARGE SCALE GENOMIC DNA]</scope>
    <source>
        <strain evidence="7">DSM 11699 / BSA</strain>
    </source>
</reference>
<feature type="transmembrane region" description="Helical" evidence="4">
    <location>
        <begin position="12"/>
        <end position="33"/>
    </location>
</feature>
<dbReference type="InterPro" id="IPR017585">
    <property type="entry name" value="SAF_FlgA"/>
</dbReference>
<dbReference type="InterPro" id="IPR013974">
    <property type="entry name" value="SAF"/>
</dbReference>
<dbReference type="Gene3D" id="3.90.1210.10">
    <property type="entry name" value="Antifreeze-like/N-acetylneuraminic acid synthase C-terminal domain"/>
    <property type="match status" value="1"/>
</dbReference>
<gene>
    <name evidence="6" type="ordered locus">Dester_1219</name>
</gene>
<keyword evidence="6" id="KW-0969">Cilium</keyword>
<evidence type="ECO:0000256" key="1">
    <source>
        <dbReference type="ARBA" id="ARBA00004418"/>
    </source>
</evidence>
<accession>F0S0Q2</accession>
<dbReference type="KEGG" id="dte:Dester_1219"/>
<proteinExistence type="predicted"/>
<feature type="domain" description="SAF" evidence="5">
    <location>
        <begin position="196"/>
        <end position="257"/>
    </location>
</feature>
<dbReference type="AlphaFoldDB" id="F0S0Q2"/>
<dbReference type="InParanoid" id="F0S0Q2"/>
<dbReference type="EMBL" id="CP002543">
    <property type="protein sequence ID" value="ADY73855.1"/>
    <property type="molecule type" value="Genomic_DNA"/>
</dbReference>
<organism evidence="6 7">
    <name type="scientific">Desulfurobacterium thermolithotrophum (strain DSM 11699 / BSA)</name>
    <dbReference type="NCBI Taxonomy" id="868864"/>
    <lineage>
        <taxon>Bacteria</taxon>
        <taxon>Pseudomonadati</taxon>
        <taxon>Aquificota</taxon>
        <taxon>Aquificia</taxon>
        <taxon>Desulfurobacteriales</taxon>
        <taxon>Desulfurobacteriaceae</taxon>
        <taxon>Desulfurobacterium</taxon>
    </lineage>
</organism>
<dbReference type="RefSeq" id="WP_013638806.1">
    <property type="nucleotide sequence ID" value="NC_015185.1"/>
</dbReference>
<dbReference type="InterPro" id="IPR036732">
    <property type="entry name" value="AFP_Neu5c_C_sf"/>
</dbReference>
<keyword evidence="7" id="KW-1185">Reference proteome</keyword>
<dbReference type="SMART" id="SM00858">
    <property type="entry name" value="SAF"/>
    <property type="match status" value="1"/>
</dbReference>
<keyword evidence="4" id="KW-0472">Membrane</keyword>
<keyword evidence="2" id="KW-0732">Signal</keyword>
<evidence type="ECO:0000313" key="6">
    <source>
        <dbReference type="EMBL" id="ADY73855.1"/>
    </source>
</evidence>
<dbReference type="GO" id="GO:0044780">
    <property type="term" value="P:bacterial-type flagellum assembly"/>
    <property type="evidence" value="ECO:0007669"/>
    <property type="project" value="InterPro"/>
</dbReference>